<dbReference type="GO" id="GO:0009636">
    <property type="term" value="P:response to toxic substance"/>
    <property type="evidence" value="ECO:0007669"/>
    <property type="project" value="UniProtKB-KW"/>
</dbReference>
<dbReference type="GO" id="GO:0000166">
    <property type="term" value="F:nucleotide binding"/>
    <property type="evidence" value="ECO:0007669"/>
    <property type="project" value="UniProtKB-KW"/>
</dbReference>
<keyword evidence="6" id="KW-0547">Nucleotide-binding</keyword>
<evidence type="ECO:0000256" key="4">
    <source>
        <dbReference type="ARBA" id="ARBA00022630"/>
    </source>
</evidence>
<name>A0A3N2DK96_9GAMM</name>
<gene>
    <name evidence="12" type="ORF">EDC56_2868</name>
</gene>
<keyword evidence="5" id="KW-0288">FMN</keyword>
<evidence type="ECO:0000256" key="10">
    <source>
        <dbReference type="ARBA" id="ARBA00049401"/>
    </source>
</evidence>
<evidence type="ECO:0000256" key="1">
    <source>
        <dbReference type="ARBA" id="ARBA00001917"/>
    </source>
</evidence>
<evidence type="ECO:0000256" key="11">
    <source>
        <dbReference type="ARBA" id="ARBA00067136"/>
    </source>
</evidence>
<dbReference type="GO" id="GO:0006207">
    <property type="term" value="P:'de novo' pyrimidine nucleobase biosynthetic process"/>
    <property type="evidence" value="ECO:0007669"/>
    <property type="project" value="InterPro"/>
</dbReference>
<dbReference type="Proteomes" id="UP000275394">
    <property type="component" value="Unassembled WGS sequence"/>
</dbReference>
<dbReference type="EMBL" id="RKHR01000005">
    <property type="protein sequence ID" value="ROS00230.1"/>
    <property type="molecule type" value="Genomic_DNA"/>
</dbReference>
<organism evidence="12 13">
    <name type="scientific">Sinobacterium caligoides</name>
    <dbReference type="NCBI Taxonomy" id="933926"/>
    <lineage>
        <taxon>Bacteria</taxon>
        <taxon>Pseudomonadati</taxon>
        <taxon>Pseudomonadota</taxon>
        <taxon>Gammaproteobacteria</taxon>
        <taxon>Cellvibrionales</taxon>
        <taxon>Spongiibacteraceae</taxon>
        <taxon>Sinobacterium</taxon>
    </lineage>
</organism>
<dbReference type="GO" id="GO:0016627">
    <property type="term" value="F:oxidoreductase activity, acting on the CH-CH group of donors"/>
    <property type="evidence" value="ECO:0007669"/>
    <property type="project" value="InterPro"/>
</dbReference>
<dbReference type="Gene3D" id="3.20.20.70">
    <property type="entry name" value="Aldolase class I"/>
    <property type="match status" value="1"/>
</dbReference>
<keyword evidence="3" id="KW-0216">Detoxification</keyword>
<comment type="catalytic activity">
    <reaction evidence="10">
        <text>3 propionate 3-nitronate + 3 O2 + H2O = 3 3-oxopropanoate + 2 nitrate + nitrite + H2O2 + 3 H(+)</text>
        <dbReference type="Rhea" id="RHEA:57332"/>
        <dbReference type="ChEBI" id="CHEBI:15377"/>
        <dbReference type="ChEBI" id="CHEBI:15378"/>
        <dbReference type="ChEBI" id="CHEBI:15379"/>
        <dbReference type="ChEBI" id="CHEBI:16240"/>
        <dbReference type="ChEBI" id="CHEBI:16301"/>
        <dbReference type="ChEBI" id="CHEBI:17632"/>
        <dbReference type="ChEBI" id="CHEBI:33190"/>
        <dbReference type="ChEBI" id="CHEBI:136067"/>
    </reaction>
</comment>
<dbReference type="FunFam" id="3.20.20.70:FF:000154">
    <property type="entry name" value="Probable nitronate monooxygenase"/>
    <property type="match status" value="1"/>
</dbReference>
<evidence type="ECO:0000256" key="5">
    <source>
        <dbReference type="ARBA" id="ARBA00022643"/>
    </source>
</evidence>
<dbReference type="OrthoDB" id="9778912at2"/>
<sequence length="344" mass="36397">MDCQTVLGVERPIIQAPMAGVQDSALALAVASAGGLGSLPCGMLSEQALREQLTIIDAQTTRPINLNFFCHRTPAIDEVREARWRALLSPYFLEQGLDAAEIPAVPSRQPFNHRVADIVEAYQPQVVSFHFGLPEPTLLARVKSWGATVLSSATTLQEGLWLQANGADVVIAQGLEAGGHRGMFLSEALTTQQRRSVLLAQLTDKLSIPVIAAGGIADASGVAAVLKQGAIAAQLGTAYLLCPEAKTSALHRAALASAVGETAVTNLFTGRPARGIVNRVMEELGAMRDDIPAYPLTSPAITALRQHAEQQGSSDFSPLWCGENRSGCQALAAAELTRSLVAYK</sequence>
<dbReference type="PANTHER" id="PTHR42747:SF3">
    <property type="entry name" value="NITRONATE MONOOXYGENASE-RELATED"/>
    <property type="match status" value="1"/>
</dbReference>
<evidence type="ECO:0000256" key="9">
    <source>
        <dbReference type="ARBA" id="ARBA00031155"/>
    </source>
</evidence>
<protein>
    <recommendedName>
        <fullName evidence="11">Nitronate monooxygenase</fullName>
    </recommendedName>
    <alternativeName>
        <fullName evidence="9">Propionate 3-nitronate monooxygenase</fullName>
    </alternativeName>
</protein>
<dbReference type="PANTHER" id="PTHR42747">
    <property type="entry name" value="NITRONATE MONOOXYGENASE-RELATED"/>
    <property type="match status" value="1"/>
</dbReference>
<evidence type="ECO:0000256" key="8">
    <source>
        <dbReference type="ARBA" id="ARBA00023033"/>
    </source>
</evidence>
<dbReference type="AlphaFoldDB" id="A0A3N2DK96"/>
<dbReference type="RefSeq" id="WP_123713204.1">
    <property type="nucleotide sequence ID" value="NZ_RKHR01000005.1"/>
</dbReference>
<keyword evidence="13" id="KW-1185">Reference proteome</keyword>
<reference evidence="12 13" key="1">
    <citation type="submission" date="2018-11" db="EMBL/GenBank/DDBJ databases">
        <title>Genomic Encyclopedia of Type Strains, Phase IV (KMG-IV): sequencing the most valuable type-strain genomes for metagenomic binning, comparative biology and taxonomic classification.</title>
        <authorList>
            <person name="Goeker M."/>
        </authorList>
    </citation>
    <scope>NUCLEOTIDE SEQUENCE [LARGE SCALE GENOMIC DNA]</scope>
    <source>
        <strain evidence="12 13">DSM 100316</strain>
    </source>
</reference>
<dbReference type="CDD" id="cd04730">
    <property type="entry name" value="NPD_like"/>
    <property type="match status" value="1"/>
</dbReference>
<evidence type="ECO:0000313" key="13">
    <source>
        <dbReference type="Proteomes" id="UP000275394"/>
    </source>
</evidence>
<dbReference type="InterPro" id="IPR004136">
    <property type="entry name" value="NMO"/>
</dbReference>
<comment type="caution">
    <text evidence="12">The sequence shown here is derived from an EMBL/GenBank/DDBJ whole genome shotgun (WGS) entry which is preliminary data.</text>
</comment>
<evidence type="ECO:0000256" key="6">
    <source>
        <dbReference type="ARBA" id="ARBA00022741"/>
    </source>
</evidence>
<evidence type="ECO:0000256" key="3">
    <source>
        <dbReference type="ARBA" id="ARBA00022575"/>
    </source>
</evidence>
<comment type="cofactor">
    <cofactor evidence="1">
        <name>FMN</name>
        <dbReference type="ChEBI" id="CHEBI:58210"/>
    </cofactor>
</comment>
<comment type="similarity">
    <text evidence="2">Belongs to the nitronate monooxygenase family. NMO class I subfamily.</text>
</comment>
<proteinExistence type="inferred from homology"/>
<dbReference type="GO" id="GO:0018580">
    <property type="term" value="F:nitronate monooxygenase activity"/>
    <property type="evidence" value="ECO:0007669"/>
    <property type="project" value="InterPro"/>
</dbReference>
<dbReference type="PROSITE" id="PS00912">
    <property type="entry name" value="DHODEHASE_2"/>
    <property type="match status" value="1"/>
</dbReference>
<keyword evidence="8 12" id="KW-0503">Monooxygenase</keyword>
<dbReference type="InterPro" id="IPR013785">
    <property type="entry name" value="Aldolase_TIM"/>
</dbReference>
<dbReference type="Pfam" id="PF03060">
    <property type="entry name" value="NMO"/>
    <property type="match status" value="1"/>
</dbReference>
<keyword evidence="7" id="KW-0560">Oxidoreductase</keyword>
<evidence type="ECO:0000256" key="7">
    <source>
        <dbReference type="ARBA" id="ARBA00023002"/>
    </source>
</evidence>
<dbReference type="InterPro" id="IPR001295">
    <property type="entry name" value="Dihydroorotate_DH_CS"/>
</dbReference>
<evidence type="ECO:0000256" key="2">
    <source>
        <dbReference type="ARBA" id="ARBA00009881"/>
    </source>
</evidence>
<dbReference type="SUPFAM" id="SSF51412">
    <property type="entry name" value="Inosine monophosphate dehydrogenase (IMPDH)"/>
    <property type="match status" value="1"/>
</dbReference>
<evidence type="ECO:0000313" key="12">
    <source>
        <dbReference type="EMBL" id="ROS00230.1"/>
    </source>
</evidence>
<keyword evidence="4" id="KW-0285">Flavoprotein</keyword>
<accession>A0A3N2DK96</accession>